<proteinExistence type="predicted"/>
<reference evidence="3" key="2">
    <citation type="submission" date="2015-08" db="UniProtKB">
        <authorList>
            <consortium name="WormBaseParasite"/>
        </authorList>
    </citation>
    <scope>IDENTIFICATION</scope>
</reference>
<dbReference type="WBParaSite" id="SVE_0981300.1">
    <property type="protein sequence ID" value="SVE_0981300.1"/>
    <property type="gene ID" value="SVE_0981300"/>
</dbReference>
<evidence type="ECO:0000256" key="1">
    <source>
        <dbReference type="SAM" id="Phobius"/>
    </source>
</evidence>
<sequence length="133" mass="15717">MKLYIFIYITIIIQFFIIVKTIKQIRVRYPTENKITDNKINEDENNGMKKEKFIVNPNIPFLMKPLSFIKTSQLSAPHNFGFMHRREGVKYFPTNIAEVTGRLTRKANRSQYLKFDADGRHVIFNRPYGSKTI</sequence>
<keyword evidence="1" id="KW-0812">Transmembrane</keyword>
<name>A0A0K0FL98_STRVS</name>
<keyword evidence="2" id="KW-1185">Reference proteome</keyword>
<protein>
    <submittedName>
        <fullName evidence="3">Uncharacterized protein</fullName>
    </submittedName>
</protein>
<dbReference type="Proteomes" id="UP000035680">
    <property type="component" value="Unassembled WGS sequence"/>
</dbReference>
<keyword evidence="1" id="KW-1133">Transmembrane helix</keyword>
<accession>A0A0K0FL98</accession>
<dbReference type="AlphaFoldDB" id="A0A0K0FL98"/>
<evidence type="ECO:0000313" key="2">
    <source>
        <dbReference type="Proteomes" id="UP000035680"/>
    </source>
</evidence>
<evidence type="ECO:0000313" key="3">
    <source>
        <dbReference type="WBParaSite" id="SVE_0981300.1"/>
    </source>
</evidence>
<feature type="transmembrane region" description="Helical" evidence="1">
    <location>
        <begin position="6"/>
        <end position="22"/>
    </location>
</feature>
<reference evidence="2" key="1">
    <citation type="submission" date="2014-07" db="EMBL/GenBank/DDBJ databases">
        <authorList>
            <person name="Martin A.A"/>
            <person name="De Silva N."/>
        </authorList>
    </citation>
    <scope>NUCLEOTIDE SEQUENCE</scope>
</reference>
<keyword evidence="1" id="KW-0472">Membrane</keyword>
<organism evidence="2 3">
    <name type="scientific">Strongyloides venezuelensis</name>
    <name type="common">Threadworm</name>
    <dbReference type="NCBI Taxonomy" id="75913"/>
    <lineage>
        <taxon>Eukaryota</taxon>
        <taxon>Metazoa</taxon>
        <taxon>Ecdysozoa</taxon>
        <taxon>Nematoda</taxon>
        <taxon>Chromadorea</taxon>
        <taxon>Rhabditida</taxon>
        <taxon>Tylenchina</taxon>
        <taxon>Panagrolaimomorpha</taxon>
        <taxon>Strongyloidoidea</taxon>
        <taxon>Strongyloididae</taxon>
        <taxon>Strongyloides</taxon>
    </lineage>
</organism>